<dbReference type="Pfam" id="PF07690">
    <property type="entry name" value="MFS_1"/>
    <property type="match status" value="2"/>
</dbReference>
<comment type="caution">
    <text evidence="7">The sequence shown here is derived from an EMBL/GenBank/DDBJ whole genome shotgun (WGS) entry which is preliminary data.</text>
</comment>
<evidence type="ECO:0000259" key="6">
    <source>
        <dbReference type="PROSITE" id="PS50850"/>
    </source>
</evidence>
<feature type="transmembrane region" description="Helical" evidence="5">
    <location>
        <begin position="241"/>
        <end position="262"/>
    </location>
</feature>
<feature type="transmembrane region" description="Helical" evidence="5">
    <location>
        <begin position="168"/>
        <end position="188"/>
    </location>
</feature>
<accession>T1B5E7</accession>
<organism evidence="7">
    <name type="scientific">mine drainage metagenome</name>
    <dbReference type="NCBI Taxonomy" id="410659"/>
    <lineage>
        <taxon>unclassified sequences</taxon>
        <taxon>metagenomes</taxon>
        <taxon>ecological metagenomes</taxon>
    </lineage>
</organism>
<feature type="transmembrane region" description="Helical" evidence="5">
    <location>
        <begin position="105"/>
        <end position="126"/>
    </location>
</feature>
<feature type="transmembrane region" description="Helical" evidence="5">
    <location>
        <begin position="47"/>
        <end position="72"/>
    </location>
</feature>
<dbReference type="GO" id="GO:0022857">
    <property type="term" value="F:transmembrane transporter activity"/>
    <property type="evidence" value="ECO:0007669"/>
    <property type="project" value="InterPro"/>
</dbReference>
<dbReference type="InterPro" id="IPR011701">
    <property type="entry name" value="MFS"/>
</dbReference>
<dbReference type="PANTHER" id="PTHR11662">
    <property type="entry name" value="SOLUTE CARRIER FAMILY 17"/>
    <property type="match status" value="1"/>
</dbReference>
<evidence type="ECO:0000256" key="3">
    <source>
        <dbReference type="ARBA" id="ARBA00022989"/>
    </source>
</evidence>
<dbReference type="PANTHER" id="PTHR11662:SF399">
    <property type="entry name" value="FI19708P1-RELATED"/>
    <property type="match status" value="1"/>
</dbReference>
<dbReference type="Gene3D" id="1.20.1250.20">
    <property type="entry name" value="MFS general substrate transporter like domains"/>
    <property type="match status" value="2"/>
</dbReference>
<dbReference type="GO" id="GO:0016020">
    <property type="term" value="C:membrane"/>
    <property type="evidence" value="ECO:0007669"/>
    <property type="project" value="UniProtKB-SubCell"/>
</dbReference>
<dbReference type="SUPFAM" id="SSF103473">
    <property type="entry name" value="MFS general substrate transporter"/>
    <property type="match status" value="1"/>
</dbReference>
<dbReference type="InterPro" id="IPR036259">
    <property type="entry name" value="MFS_trans_sf"/>
</dbReference>
<reference evidence="7" key="2">
    <citation type="journal article" date="2014" name="ISME J.">
        <title>Microbial stratification in low pH oxic and suboxic macroscopic growths along an acid mine drainage.</title>
        <authorList>
            <person name="Mendez-Garcia C."/>
            <person name="Mesa V."/>
            <person name="Sprenger R.R."/>
            <person name="Richter M."/>
            <person name="Diez M.S."/>
            <person name="Solano J."/>
            <person name="Bargiela R."/>
            <person name="Golyshina O.V."/>
            <person name="Manteca A."/>
            <person name="Ramos J.L."/>
            <person name="Gallego J.R."/>
            <person name="Llorente I."/>
            <person name="Martins Dos Santos V.A."/>
            <person name="Jensen O.N."/>
            <person name="Pelaez A.I."/>
            <person name="Sanchez J."/>
            <person name="Ferrer M."/>
        </authorList>
    </citation>
    <scope>NUCLEOTIDE SEQUENCE</scope>
</reference>
<evidence type="ECO:0000256" key="1">
    <source>
        <dbReference type="ARBA" id="ARBA00004141"/>
    </source>
</evidence>
<evidence type="ECO:0000313" key="7">
    <source>
        <dbReference type="EMBL" id="EQD65157.1"/>
    </source>
</evidence>
<protein>
    <submittedName>
        <fullName evidence="7">Major facilitator superfamily MFS_1</fullName>
    </submittedName>
</protein>
<evidence type="ECO:0000256" key="2">
    <source>
        <dbReference type="ARBA" id="ARBA00022692"/>
    </source>
</evidence>
<feature type="transmembrane region" description="Helical" evidence="5">
    <location>
        <begin position="402"/>
        <end position="423"/>
    </location>
</feature>
<keyword evidence="4 5" id="KW-0472">Membrane</keyword>
<dbReference type="AlphaFoldDB" id="T1B5E7"/>
<evidence type="ECO:0000256" key="4">
    <source>
        <dbReference type="ARBA" id="ARBA00023136"/>
    </source>
</evidence>
<feature type="transmembrane region" description="Helical" evidence="5">
    <location>
        <begin position="315"/>
        <end position="333"/>
    </location>
</feature>
<feature type="transmembrane region" description="Helical" evidence="5">
    <location>
        <begin position="138"/>
        <end position="162"/>
    </location>
</feature>
<keyword evidence="3 5" id="KW-1133">Transmembrane helix</keyword>
<feature type="transmembrane region" description="Helical" evidence="5">
    <location>
        <begin position="282"/>
        <end position="303"/>
    </location>
</feature>
<gene>
    <name evidence="7" type="ORF">B1A_08598</name>
</gene>
<feature type="domain" description="Major facilitator superfamily (MFS) profile" evidence="6">
    <location>
        <begin position="10"/>
        <end position="428"/>
    </location>
</feature>
<feature type="transmembrane region" description="Helical" evidence="5">
    <location>
        <begin position="79"/>
        <end position="99"/>
    </location>
</feature>
<evidence type="ECO:0000256" key="5">
    <source>
        <dbReference type="SAM" id="Phobius"/>
    </source>
</evidence>
<comment type="subcellular location">
    <subcellularLocation>
        <location evidence="1">Membrane</location>
        <topology evidence="1">Multi-pass membrane protein</topology>
    </subcellularLocation>
</comment>
<name>T1B5E7_9ZZZZ</name>
<dbReference type="InterPro" id="IPR020846">
    <property type="entry name" value="MFS_dom"/>
</dbReference>
<dbReference type="InterPro" id="IPR050382">
    <property type="entry name" value="MFS_Na/Anion_cotransporter"/>
</dbReference>
<dbReference type="EMBL" id="AUZX01006131">
    <property type="protein sequence ID" value="EQD65157.1"/>
    <property type="molecule type" value="Genomic_DNA"/>
</dbReference>
<keyword evidence="2 5" id="KW-0812">Transmembrane</keyword>
<proteinExistence type="predicted"/>
<feature type="transmembrane region" description="Helical" evidence="5">
    <location>
        <begin position="339"/>
        <end position="361"/>
    </location>
</feature>
<feature type="transmembrane region" description="Helical" evidence="5">
    <location>
        <begin position="373"/>
        <end position="396"/>
    </location>
</feature>
<reference evidence="7" key="1">
    <citation type="submission" date="2013-08" db="EMBL/GenBank/DDBJ databases">
        <authorList>
            <person name="Mendez C."/>
            <person name="Richter M."/>
            <person name="Ferrer M."/>
            <person name="Sanchez J."/>
        </authorList>
    </citation>
    <scope>NUCLEOTIDE SEQUENCE</scope>
</reference>
<sequence length="439" mass="48254">MRATRFRWLVVALIFFITVINYIDRSAIAYAIGAIARDLGFGHHDEALLNGFILAAFSLGYMFTTFLGGILADRHGARVTLFWAALLWSLAIGMTGFAAGFAMLVVARVLLGVAEGPNFPAMNRAVADWLSSRERAIALGNALVAVPLALAIGAPIVTQLILHLSWRGMFIVLMLASLLWLPLWWWLFRDFPEHSRHVNAAELAHIRDGAAPELDHAASARHAARRKTRGLWKFLLRNPTLLANDWAFFVFGYFLFFFMTWLPSYLQQTYALKLGAVGWFSVLPWLTAALMLWGTGYLSDWLLRRTGSLRVARSHVIWVTQLLAGLCILPVIFVHDLGVALVFITLAVGLGMSSNACFYAVNVDVARARSGTALGVMDTFFALAGFIAPVLTGWLVGLSGHYQAAFALLALLALSSVLAVLLFHHPDQSAKLEDSTDAP</sequence>
<dbReference type="PROSITE" id="PS50850">
    <property type="entry name" value="MFS"/>
    <property type="match status" value="1"/>
</dbReference>